<feature type="transmembrane region" description="Helical" evidence="1">
    <location>
        <begin position="215"/>
        <end position="234"/>
    </location>
</feature>
<proteinExistence type="predicted"/>
<keyword evidence="1" id="KW-0472">Membrane</keyword>
<sequence>MMIESVILHVISYFYFQSIGEENAHRQRAVSQTVHFVWGTLLSSLILASLKDFDIIFSLKLLLIASGLLMGYILYENKLKQFFNIFLADNLNSEHALYSVYIKNRSIIQFVLHQGVYLLWLILLNELVSISTQPLILAALSLVFFGIFIISFYALNQRDKRETLSFKSFLKHLGTYMFIWAAGVLFLQLLMDGLTLLKQLAFPISMFRIQSPYRILISISLVLLLLMKPTNLVIRAVSSKYDPKKDTTLSTQSDHGSGFKGAGAMIGDLERLLILLSFFFGSLLSVVAILSIKAFARYKLIAEDPYFSEYFVIGTMLSVLITFACYGLLVLFLV</sequence>
<evidence type="ECO:0000313" key="2">
    <source>
        <dbReference type="EMBL" id="GEK91191.1"/>
    </source>
</evidence>
<feature type="transmembrane region" description="Helical" evidence="1">
    <location>
        <begin position="56"/>
        <end position="75"/>
    </location>
</feature>
<name>A0A511AVN9_9LACT</name>
<organism evidence="2 3">
    <name type="scientific">Alkalibacterium kapii</name>
    <dbReference type="NCBI Taxonomy" id="426704"/>
    <lineage>
        <taxon>Bacteria</taxon>
        <taxon>Bacillati</taxon>
        <taxon>Bacillota</taxon>
        <taxon>Bacilli</taxon>
        <taxon>Lactobacillales</taxon>
        <taxon>Carnobacteriaceae</taxon>
        <taxon>Alkalibacterium</taxon>
    </lineage>
</organism>
<keyword evidence="1" id="KW-0812">Transmembrane</keyword>
<dbReference type="EMBL" id="BJUY01000007">
    <property type="protein sequence ID" value="GEK91191.1"/>
    <property type="molecule type" value="Genomic_DNA"/>
</dbReference>
<protein>
    <recommendedName>
        <fullName evidence="4">DUF3307 domain-containing protein</fullName>
    </recommendedName>
</protein>
<evidence type="ECO:0008006" key="4">
    <source>
        <dbReference type="Google" id="ProtNLM"/>
    </source>
</evidence>
<gene>
    <name evidence="2" type="ORF">AKA01nite_08130</name>
</gene>
<keyword evidence="3" id="KW-1185">Reference proteome</keyword>
<reference evidence="2 3" key="1">
    <citation type="submission" date="2019-07" db="EMBL/GenBank/DDBJ databases">
        <title>Whole genome shotgun sequence of Alkalibacterium kapii NBRC 103247.</title>
        <authorList>
            <person name="Hosoyama A."/>
            <person name="Uohara A."/>
            <person name="Ohji S."/>
            <person name="Ichikawa N."/>
        </authorList>
    </citation>
    <scope>NUCLEOTIDE SEQUENCE [LARGE SCALE GENOMIC DNA]</scope>
    <source>
        <strain evidence="2 3">NBRC 103247</strain>
    </source>
</reference>
<feature type="transmembrane region" description="Helical" evidence="1">
    <location>
        <begin position="135"/>
        <end position="155"/>
    </location>
</feature>
<feature type="transmembrane region" description="Helical" evidence="1">
    <location>
        <begin position="176"/>
        <end position="195"/>
    </location>
</feature>
<feature type="transmembrane region" description="Helical" evidence="1">
    <location>
        <begin position="107"/>
        <end position="123"/>
    </location>
</feature>
<keyword evidence="1" id="KW-1133">Transmembrane helix</keyword>
<dbReference type="RefSeq" id="WP_146924028.1">
    <property type="nucleotide sequence ID" value="NZ_BJUY01000007.1"/>
</dbReference>
<accession>A0A511AVN9</accession>
<evidence type="ECO:0000256" key="1">
    <source>
        <dbReference type="SAM" id="Phobius"/>
    </source>
</evidence>
<feature type="transmembrane region" description="Helical" evidence="1">
    <location>
        <begin position="272"/>
        <end position="290"/>
    </location>
</feature>
<feature type="transmembrane region" description="Helical" evidence="1">
    <location>
        <begin position="310"/>
        <end position="333"/>
    </location>
</feature>
<evidence type="ECO:0000313" key="3">
    <source>
        <dbReference type="Proteomes" id="UP000321662"/>
    </source>
</evidence>
<comment type="caution">
    <text evidence="2">The sequence shown here is derived from an EMBL/GenBank/DDBJ whole genome shotgun (WGS) entry which is preliminary data.</text>
</comment>
<dbReference type="OrthoDB" id="5122730at2"/>
<dbReference type="AlphaFoldDB" id="A0A511AVN9"/>
<dbReference type="Proteomes" id="UP000321662">
    <property type="component" value="Unassembled WGS sequence"/>
</dbReference>